<gene>
    <name evidence="3" type="ORF">AAH17_07620</name>
    <name evidence="4" type="ORF">AAH24_07090</name>
    <name evidence="2" type="ORF">BVH53_06220</name>
</gene>
<dbReference type="SUPFAM" id="SSF52518">
    <property type="entry name" value="Thiamin diphosphate-binding fold (THDP-binding)"/>
    <property type="match status" value="1"/>
</dbReference>
<dbReference type="EMBL" id="AABQDW010000010">
    <property type="protein sequence ID" value="EAI5408292.1"/>
    <property type="molecule type" value="Genomic_DNA"/>
</dbReference>
<dbReference type="RefSeq" id="WP_065843959.1">
    <property type="nucleotide sequence ID" value="NZ_AABUZP020000015.1"/>
</dbReference>
<dbReference type="PANTHER" id="PTHR47514:SF2">
    <property type="entry name" value="TRANSKETOLASE"/>
    <property type="match status" value="1"/>
</dbReference>
<dbReference type="InterPro" id="IPR005474">
    <property type="entry name" value="Transketolase_N"/>
</dbReference>
<protein>
    <submittedName>
        <fullName evidence="3">Transketolase</fullName>
    </submittedName>
</protein>
<evidence type="ECO:0000313" key="5">
    <source>
        <dbReference type="Proteomes" id="UP000557842"/>
    </source>
</evidence>
<proteinExistence type="predicted"/>
<evidence type="ECO:0000259" key="1">
    <source>
        <dbReference type="Pfam" id="PF00456"/>
    </source>
</evidence>
<dbReference type="InterPro" id="IPR029061">
    <property type="entry name" value="THDP-binding"/>
</dbReference>
<organism evidence="3">
    <name type="scientific">Campylobacter fetus</name>
    <dbReference type="NCBI Taxonomy" id="196"/>
    <lineage>
        <taxon>Bacteria</taxon>
        <taxon>Pseudomonadati</taxon>
        <taxon>Campylobacterota</taxon>
        <taxon>Epsilonproteobacteria</taxon>
        <taxon>Campylobacterales</taxon>
        <taxon>Campylobacteraceae</taxon>
        <taxon>Campylobacter</taxon>
    </lineage>
</organism>
<comment type="caution">
    <text evidence="3">The sequence shown here is derived from an EMBL/GenBank/DDBJ whole genome shotgun (WGS) entry which is preliminary data.</text>
</comment>
<accession>A0A5L9WTC9</accession>
<feature type="domain" description="Transketolase N-terminal" evidence="1">
    <location>
        <begin position="7"/>
        <end position="236"/>
    </location>
</feature>
<reference evidence="3 5" key="1">
    <citation type="submission" date="2018-05" db="EMBL/GenBank/DDBJ databases">
        <authorList>
            <consortium name="PulseNet: The National Subtyping Network for Foodborne Disease Surveillance"/>
            <person name="Tarr C.L."/>
            <person name="Trees E."/>
            <person name="Katz L.S."/>
            <person name="Carleton-Romer H.A."/>
            <person name="Stroika S."/>
            <person name="Kucerova Z."/>
            <person name="Roache K.F."/>
            <person name="Sabol A.L."/>
            <person name="Besser J."/>
            <person name="Gerner-Smidt P."/>
        </authorList>
    </citation>
    <scope>NUCLEOTIDE SEQUENCE</scope>
    <source>
        <strain evidence="3">2014D-0197</strain>
        <strain evidence="2 5">2016D-0221</strain>
        <strain evidence="4">D4313</strain>
    </source>
</reference>
<dbReference type="CDD" id="cd02012">
    <property type="entry name" value="TPP_TK"/>
    <property type="match status" value="1"/>
</dbReference>
<dbReference type="PANTHER" id="PTHR47514">
    <property type="entry name" value="TRANSKETOLASE N-TERMINAL SECTION-RELATED"/>
    <property type="match status" value="1"/>
</dbReference>
<evidence type="ECO:0000313" key="3">
    <source>
        <dbReference type="EMBL" id="EAK0453514.1"/>
    </source>
</evidence>
<dbReference type="Pfam" id="PF00456">
    <property type="entry name" value="Transketolase_N"/>
    <property type="match status" value="1"/>
</dbReference>
<dbReference type="Proteomes" id="UP000557842">
    <property type="component" value="Unassembled WGS sequence"/>
</dbReference>
<name>A0A5L9WTC9_CAMFE</name>
<dbReference type="EMBL" id="AACCXM010000006">
    <property type="protein sequence ID" value="EAK0469121.1"/>
    <property type="molecule type" value="Genomic_DNA"/>
</dbReference>
<sequence length="253" mass="28511">MTQAEIRKNILKMANRAKSPHIGSALSCVDILYTLYFKILKLENYEQRDIFLLSKAHAAMALYATLNAKGFMSNEEILGYYQNNGTLPAHTDRFSSPYVEISAGSLGHALPMSVGMAMSIKNENRKVYVLIGDGETQEGSIWEAAMLAPKLNLNNLCVLIDYNNLQGYGRAREITSFEPIDKKWESFGWECVIVDGHDVQALQKAMSIKTDKPLCIVCKTIKGKGVEFMENELKWHYYIVMDEILNSALKVLK</sequence>
<dbReference type="EMBL" id="AACCXK010000014">
    <property type="protein sequence ID" value="EAK0453514.1"/>
    <property type="molecule type" value="Genomic_DNA"/>
</dbReference>
<dbReference type="AlphaFoldDB" id="A0A5L9WTC9"/>
<evidence type="ECO:0000313" key="4">
    <source>
        <dbReference type="EMBL" id="EAK0469121.1"/>
    </source>
</evidence>
<evidence type="ECO:0000313" key="2">
    <source>
        <dbReference type="EMBL" id="EAI5408292.1"/>
    </source>
</evidence>
<dbReference type="Gene3D" id="3.40.50.970">
    <property type="match status" value="1"/>
</dbReference>